<dbReference type="AlphaFoldDB" id="A0A2H5FRT3"/>
<dbReference type="EMBL" id="CP025493">
    <property type="protein sequence ID" value="AUH74261.1"/>
    <property type="molecule type" value="Genomic_DNA"/>
</dbReference>
<dbReference type="Gene3D" id="3.30.950.30">
    <property type="entry name" value="Schlafen, AAA domain"/>
    <property type="match status" value="1"/>
</dbReference>
<dbReference type="InterPro" id="IPR038461">
    <property type="entry name" value="Schlafen_AlbA_2_dom_sf"/>
</dbReference>
<proteinExistence type="predicted"/>
<protein>
    <recommendedName>
        <fullName evidence="1">Schlafen AlbA-2 domain-containing protein</fullName>
    </recommendedName>
</protein>
<evidence type="ECO:0000259" key="1">
    <source>
        <dbReference type="Pfam" id="PF04326"/>
    </source>
</evidence>
<keyword evidence="3" id="KW-1185">Reference proteome</keyword>
<sequence>MGTSIKLDIDEHFRVLNKESSHREYKQNYDPNNLSQYCKTLVSFANRDGGAIYFGIKNSPHDVIGISESPDLLSFTHFLKDKFEPEVNIKSFEQIVGDKVIFAVQVEKAIKKPIICKKEYIKSAQYNKEKPHLREGAIYYRYNSSTEEIKCADLKHILDSEVSNIFRSLVENITLFQKIGYDKAGVIDLENLSLPNSTTSIYLTKDVAKHLNWITNGTFVDDPTKGESAYYVKSEVELRIGDSITIQTDFCDTHPLTKTELSKAVKINMNDITAVTFTTGILNNSKYHVPTHHGKNNQHKYSKLCIDVILKKFPLDMPQSKRLELIKKAKQEFLENQN</sequence>
<organism evidence="2 3">
    <name type="scientific">Legionella sainthelensi</name>
    <dbReference type="NCBI Taxonomy" id="28087"/>
    <lineage>
        <taxon>Bacteria</taxon>
        <taxon>Pseudomonadati</taxon>
        <taxon>Pseudomonadota</taxon>
        <taxon>Gammaproteobacteria</taxon>
        <taxon>Legionellales</taxon>
        <taxon>Legionellaceae</taxon>
        <taxon>Legionella</taxon>
    </lineage>
</organism>
<accession>A0A2H5FRT3</accession>
<feature type="domain" description="Schlafen AlbA-2" evidence="1">
    <location>
        <begin position="19"/>
        <end position="149"/>
    </location>
</feature>
<gene>
    <name evidence="2" type="ORF">CAB17_20190</name>
</gene>
<evidence type="ECO:0000313" key="3">
    <source>
        <dbReference type="Proteomes" id="UP000234343"/>
    </source>
</evidence>
<keyword evidence="2" id="KW-0614">Plasmid</keyword>
<name>A0A2H5FRT3_9GAMM</name>
<evidence type="ECO:0000313" key="2">
    <source>
        <dbReference type="EMBL" id="AUH74261.1"/>
    </source>
</evidence>
<dbReference type="Proteomes" id="UP000234343">
    <property type="component" value="Plasmid pLA01-117_113k"/>
</dbReference>
<reference evidence="2 3" key="1">
    <citation type="submission" date="2017-12" db="EMBL/GenBank/DDBJ databases">
        <title>Legionella sainthelensi LA01-117, whole genome sequence of a clinical isolate from New Zealand.</title>
        <authorList>
            <person name="Cree S.L."/>
            <person name="Slow S."/>
            <person name="Kennedy M.A."/>
            <person name="Murdoch D.R."/>
            <person name="Biggs P.J."/>
            <person name="Anderson T."/>
        </authorList>
    </citation>
    <scope>NUCLEOTIDE SEQUENCE [LARGE SCALE GENOMIC DNA]</scope>
    <source>
        <strain evidence="2 3">LA01-117</strain>
        <plasmid evidence="3">pLA01-117_113k</plasmid>
    </source>
</reference>
<dbReference type="PANTHER" id="PTHR30595">
    <property type="entry name" value="GLPR-RELATED TRANSCRIPTIONAL REPRESSOR"/>
    <property type="match status" value="1"/>
</dbReference>
<dbReference type="InterPro" id="IPR007421">
    <property type="entry name" value="Schlafen_AlbA_2_dom"/>
</dbReference>
<geneLocation type="plasmid" evidence="3">
    <name>pLA01-117_113k</name>
</geneLocation>
<dbReference type="RefSeq" id="WP_101901935.1">
    <property type="nucleotide sequence ID" value="NZ_CP025493.2"/>
</dbReference>
<dbReference type="Pfam" id="PF04326">
    <property type="entry name" value="SLFN_AlbA_2"/>
    <property type="match status" value="1"/>
</dbReference>
<dbReference type="PANTHER" id="PTHR30595:SF6">
    <property type="entry name" value="SCHLAFEN ALBA-2 DOMAIN-CONTAINING PROTEIN"/>
    <property type="match status" value="1"/>
</dbReference>
<dbReference type="KEGG" id="lsh:CAB17_20190"/>